<dbReference type="CDD" id="cd05121">
    <property type="entry name" value="ABC1_ADCK3-like"/>
    <property type="match status" value="1"/>
</dbReference>
<dbReference type="InterPro" id="IPR000719">
    <property type="entry name" value="Prot_kinase_dom"/>
</dbReference>
<organism evidence="2 3">
    <name type="scientific">Durusdinium trenchii</name>
    <dbReference type="NCBI Taxonomy" id="1381693"/>
    <lineage>
        <taxon>Eukaryota</taxon>
        <taxon>Sar</taxon>
        <taxon>Alveolata</taxon>
        <taxon>Dinophyceae</taxon>
        <taxon>Suessiales</taxon>
        <taxon>Symbiodiniaceae</taxon>
        <taxon>Durusdinium</taxon>
    </lineage>
</organism>
<sequence>MFLHVFTESCFLCCCVSICDPTILNQHAFVPLLRHKAGATAIRNLINELKGFYVKVGQVIATRSDLFPQEYSRQCASMIDSVNPLPFPVVRKVVEDELLGGLPLEEVFEFFEEEPLGSASIAQVHRAKLQTGREVAVKVQRPNVERRLMSDISVVKTFSMITREIFPVDYYLVRCELEEQLQDEFDFTAEANGMDRIADALCRGGRHPAVHVPRSIPGLTSKRVLCMDFVPGAPLSQLREELKKRGIEIEPGSLAEQVFGRKLLSSLTEAFGIMIFEEGFFHADPHPGNIFIRPDGTISLIDFGQTKQINFKFRKQVAELMTRVAEYNKMLDQDTEDAVQYLQSLGGFAKSMGVEFLPSAGPSCAGALALWLFDSSRRELPDGYEANELSPNCPVRDVASFPREFVLLCRMTLLIRGLAMRLNVGWSLADAWKKPAQKLLDGSLPGCEPRRTSRQICLGRTNFIRNMSC</sequence>
<comment type="caution">
    <text evidence="2">The sequence shown here is derived from an EMBL/GenBank/DDBJ whole genome shotgun (WGS) entry which is preliminary data.</text>
</comment>
<evidence type="ECO:0000259" key="1">
    <source>
        <dbReference type="PROSITE" id="PS50011"/>
    </source>
</evidence>
<dbReference type="Proteomes" id="UP001642464">
    <property type="component" value="Unassembled WGS sequence"/>
</dbReference>
<accession>A0ABP0I560</accession>
<proteinExistence type="predicted"/>
<dbReference type="PANTHER" id="PTHR43173:SF12">
    <property type="entry name" value="PROTEIN KINASE SUPERFAMILY PROTEIN"/>
    <property type="match status" value="1"/>
</dbReference>
<keyword evidence="3" id="KW-1185">Reference proteome</keyword>
<dbReference type="SUPFAM" id="SSF56112">
    <property type="entry name" value="Protein kinase-like (PK-like)"/>
    <property type="match status" value="1"/>
</dbReference>
<protein>
    <submittedName>
        <fullName evidence="2">Uncharacterized protein sll0005</fullName>
    </submittedName>
</protein>
<dbReference type="PANTHER" id="PTHR43173">
    <property type="entry name" value="ABC1 FAMILY PROTEIN"/>
    <property type="match status" value="1"/>
</dbReference>
<dbReference type="InterPro" id="IPR011009">
    <property type="entry name" value="Kinase-like_dom_sf"/>
</dbReference>
<dbReference type="Pfam" id="PF03109">
    <property type="entry name" value="ABC1"/>
    <property type="match status" value="1"/>
</dbReference>
<dbReference type="Gene3D" id="1.10.510.10">
    <property type="entry name" value="Transferase(Phosphotransferase) domain 1"/>
    <property type="match status" value="1"/>
</dbReference>
<evidence type="ECO:0000313" key="2">
    <source>
        <dbReference type="EMBL" id="CAK8997112.1"/>
    </source>
</evidence>
<feature type="domain" description="Protein kinase" evidence="1">
    <location>
        <begin position="110"/>
        <end position="464"/>
    </location>
</feature>
<gene>
    <name evidence="2" type="ORF">SCF082_LOCUS5083</name>
</gene>
<dbReference type="PROSITE" id="PS50011">
    <property type="entry name" value="PROTEIN_KINASE_DOM"/>
    <property type="match status" value="1"/>
</dbReference>
<evidence type="ECO:0000313" key="3">
    <source>
        <dbReference type="Proteomes" id="UP001642464"/>
    </source>
</evidence>
<name>A0ABP0I560_9DINO</name>
<dbReference type="EMBL" id="CAXAMM010002692">
    <property type="protein sequence ID" value="CAK8997112.1"/>
    <property type="molecule type" value="Genomic_DNA"/>
</dbReference>
<dbReference type="InterPro" id="IPR004147">
    <property type="entry name" value="ABC1_dom"/>
</dbReference>
<dbReference type="InterPro" id="IPR051130">
    <property type="entry name" value="Mito_struct-func_regulator"/>
</dbReference>
<reference evidence="2 3" key="1">
    <citation type="submission" date="2024-02" db="EMBL/GenBank/DDBJ databases">
        <authorList>
            <person name="Chen Y."/>
            <person name="Shah S."/>
            <person name="Dougan E. K."/>
            <person name="Thang M."/>
            <person name="Chan C."/>
        </authorList>
    </citation>
    <scope>NUCLEOTIDE SEQUENCE [LARGE SCALE GENOMIC DNA]</scope>
</reference>